<dbReference type="Pfam" id="PF13975">
    <property type="entry name" value="gag-asp_proteas"/>
    <property type="match status" value="1"/>
</dbReference>
<dbReference type="Pfam" id="PF23309">
    <property type="entry name" value="DUF7083"/>
    <property type="match status" value="1"/>
</dbReference>
<keyword evidence="4" id="KW-0540">Nuclease</keyword>
<dbReference type="Proteomes" id="UP000054495">
    <property type="component" value="Unassembled WGS sequence"/>
</dbReference>
<evidence type="ECO:0000256" key="2">
    <source>
        <dbReference type="ARBA" id="ARBA00022679"/>
    </source>
</evidence>
<name>A0A0D6L9V6_9BILA</name>
<dbReference type="EC" id="2.7.7.49" evidence="1"/>
<dbReference type="InterPro" id="IPR043502">
    <property type="entry name" value="DNA/RNA_pol_sf"/>
</dbReference>
<protein>
    <recommendedName>
        <fullName evidence="1">RNA-directed DNA polymerase</fullName>
        <ecNumber evidence="1">2.7.7.49</ecNumber>
    </recommendedName>
</protein>
<dbReference type="AlphaFoldDB" id="A0A0D6L9V6"/>
<keyword evidence="6" id="KW-0378">Hydrolase</keyword>
<evidence type="ECO:0000313" key="11">
    <source>
        <dbReference type="EMBL" id="EPB67918.1"/>
    </source>
</evidence>
<dbReference type="GO" id="GO:0004519">
    <property type="term" value="F:endonuclease activity"/>
    <property type="evidence" value="ECO:0007669"/>
    <property type="project" value="UniProtKB-KW"/>
</dbReference>
<dbReference type="InterPro" id="IPR000477">
    <property type="entry name" value="RT_dom"/>
</dbReference>
<evidence type="ECO:0000256" key="7">
    <source>
        <dbReference type="ARBA" id="ARBA00022918"/>
    </source>
</evidence>
<dbReference type="PROSITE" id="PS50878">
    <property type="entry name" value="RT_POL"/>
    <property type="match status" value="1"/>
</dbReference>
<feature type="domain" description="Peptidase A2" evidence="9">
    <location>
        <begin position="272"/>
        <end position="310"/>
    </location>
</feature>
<dbReference type="SUPFAM" id="SSF50630">
    <property type="entry name" value="Acid proteases"/>
    <property type="match status" value="1"/>
</dbReference>
<keyword evidence="7 11" id="KW-0695">RNA-directed DNA polymerase</keyword>
<dbReference type="PANTHER" id="PTHR37984:SF5">
    <property type="entry name" value="PROTEIN NYNRIN-LIKE"/>
    <property type="match status" value="1"/>
</dbReference>
<dbReference type="InterPro" id="IPR055510">
    <property type="entry name" value="DUF7083"/>
</dbReference>
<proteinExistence type="predicted"/>
<keyword evidence="5" id="KW-0255">Endonuclease</keyword>
<evidence type="ECO:0000259" key="9">
    <source>
        <dbReference type="PROSITE" id="PS50175"/>
    </source>
</evidence>
<gene>
    <name evidence="11" type="ORF">ANCCEY_12988</name>
</gene>
<dbReference type="InterPro" id="IPR043128">
    <property type="entry name" value="Rev_trsase/Diguanyl_cyclase"/>
</dbReference>
<sequence>MDQIAQVLVMMQQQMQLLQQHQMETSDNFMKILEKIEARAADSTPTVIKDKHSIFDSLLRRIEKFSFDTERDRSFDLWYKRFEDVFDNDCSDLDDKEKTRLLVSRLDEDSHQLFCGSISPRLPSDLTWIEAIATLERLFRSAKTLFRRRFECFMIQYEHKDFNTYEALVRTRCMDAKLDSIDFDRLQWLVYVAGFQAAEFADYRTCLLRKLDQAEKISIKDLTAKCQLIESPPPNPRTRNHDTKSYQLKSIIAALRQDGQPHIEVEINGHPLSLLLDTGAMITLISKPNWNRLGKPQLLNSDAVVNAANGTRIPSDRRFEADFRLDKSDGSQHSGRGFCHVTENLDVFGWEWIQEIPDLVKPLQKYINGATILPDLGAVRREEVMAKLKTNYADVFKVGLGRCTVTKATLQLKPDAYPVLIKKRLATLDAEIDRILREGVLSPVNYSTWTAPVVVVVKKANGSLRLCSDFSTGLNDALMLHQHPLPTPDDVFTKLNGGATSTQIDFTDAYLQIELDDAAKELLTINTHRGLLHYNRLPFGVKPAPGIFQQIMDSMICGLNGCAAYLDDVIVTGSTIEEHVAKLEVLFKRISAYGFRVLVEKCNFLMPQLQYLGNIIDATARRPDPSKIEAIQKMPEPRDIGQLLISHRFPEGTEKAIQHASRPLTAAEKNYGQVGKEALAITSGVRKFHRYIYGRRFRLLTDHKPLLDIFGSRKVVPVYTANRLQRWALLLKDYDFTNEYTSTSDFGQADALSRLIAEQSTPEEDMVIAAIEMDATTIFNHATSKLPKMEEHINGHHGARQKFNVDDFAWALNYRSKKPQQSPARILQRHGNRLYDVEVNGQVWKRHADQMRLRYSDTPHVKWNYPTYLFCRAQHLHRCRWNTTPRQVRPPVRQRRTRARLRHRLRLRQRLTPQQDDNTHRGHDVHSSD</sequence>
<dbReference type="Gene3D" id="3.10.10.10">
    <property type="entry name" value="HIV Type 1 Reverse Transcriptase, subunit A, domain 1"/>
    <property type="match status" value="1"/>
</dbReference>
<evidence type="ECO:0000313" key="12">
    <source>
        <dbReference type="Proteomes" id="UP000054495"/>
    </source>
</evidence>
<keyword evidence="2" id="KW-0808">Transferase</keyword>
<evidence type="ECO:0000256" key="3">
    <source>
        <dbReference type="ARBA" id="ARBA00022695"/>
    </source>
</evidence>
<evidence type="ECO:0000259" key="10">
    <source>
        <dbReference type="PROSITE" id="PS50878"/>
    </source>
</evidence>
<feature type="domain" description="Reverse transcriptase" evidence="10">
    <location>
        <begin position="438"/>
        <end position="616"/>
    </location>
</feature>
<dbReference type="Gene3D" id="2.40.70.10">
    <property type="entry name" value="Acid Proteases"/>
    <property type="match status" value="1"/>
</dbReference>
<organism evidence="11 12">
    <name type="scientific">Ancylostoma ceylanicum</name>
    <dbReference type="NCBI Taxonomy" id="53326"/>
    <lineage>
        <taxon>Eukaryota</taxon>
        <taxon>Metazoa</taxon>
        <taxon>Ecdysozoa</taxon>
        <taxon>Nematoda</taxon>
        <taxon>Chromadorea</taxon>
        <taxon>Rhabditida</taxon>
        <taxon>Rhabditina</taxon>
        <taxon>Rhabditomorpha</taxon>
        <taxon>Strongyloidea</taxon>
        <taxon>Ancylostomatidae</taxon>
        <taxon>Ancylostomatinae</taxon>
        <taxon>Ancylostoma</taxon>
    </lineage>
</organism>
<feature type="compositionally biased region" description="Basic and acidic residues" evidence="8">
    <location>
        <begin position="917"/>
        <end position="929"/>
    </location>
</feature>
<evidence type="ECO:0000256" key="1">
    <source>
        <dbReference type="ARBA" id="ARBA00012493"/>
    </source>
</evidence>
<dbReference type="CDD" id="cd01647">
    <property type="entry name" value="RT_LTR"/>
    <property type="match status" value="1"/>
</dbReference>
<keyword evidence="3" id="KW-0548">Nucleotidyltransferase</keyword>
<reference evidence="11 12" key="1">
    <citation type="submission" date="2013-05" db="EMBL/GenBank/DDBJ databases">
        <title>Draft genome of the parasitic nematode Anyclostoma ceylanicum.</title>
        <authorList>
            <person name="Mitreva M."/>
        </authorList>
    </citation>
    <scope>NUCLEOTIDE SEQUENCE [LARGE SCALE GENOMIC DNA]</scope>
</reference>
<evidence type="ECO:0000256" key="5">
    <source>
        <dbReference type="ARBA" id="ARBA00022759"/>
    </source>
</evidence>
<dbReference type="PROSITE" id="PS50175">
    <property type="entry name" value="ASP_PROT_RETROV"/>
    <property type="match status" value="1"/>
</dbReference>
<dbReference type="InterPro" id="IPR050951">
    <property type="entry name" value="Retrovirus_Pol_polyprotein"/>
</dbReference>
<accession>A0A0D6L9V6</accession>
<dbReference type="GO" id="GO:0004190">
    <property type="term" value="F:aspartic-type endopeptidase activity"/>
    <property type="evidence" value="ECO:0007669"/>
    <property type="project" value="InterPro"/>
</dbReference>
<feature type="region of interest" description="Disordered" evidence="8">
    <location>
        <begin position="905"/>
        <end position="929"/>
    </location>
</feature>
<dbReference type="GO" id="GO:0003964">
    <property type="term" value="F:RNA-directed DNA polymerase activity"/>
    <property type="evidence" value="ECO:0007669"/>
    <property type="project" value="UniProtKB-KW"/>
</dbReference>
<dbReference type="SUPFAM" id="SSF56672">
    <property type="entry name" value="DNA/RNA polymerases"/>
    <property type="match status" value="1"/>
</dbReference>
<evidence type="ECO:0000256" key="8">
    <source>
        <dbReference type="SAM" id="MobiDB-lite"/>
    </source>
</evidence>
<dbReference type="Pfam" id="PF17917">
    <property type="entry name" value="RT_RNaseH"/>
    <property type="match status" value="1"/>
</dbReference>
<dbReference type="PANTHER" id="PTHR37984">
    <property type="entry name" value="PROTEIN CBG26694"/>
    <property type="match status" value="1"/>
</dbReference>
<dbReference type="GO" id="GO:0006508">
    <property type="term" value="P:proteolysis"/>
    <property type="evidence" value="ECO:0007669"/>
    <property type="project" value="InterPro"/>
</dbReference>
<dbReference type="InterPro" id="IPR041373">
    <property type="entry name" value="RT_RNaseH"/>
</dbReference>
<evidence type="ECO:0000256" key="6">
    <source>
        <dbReference type="ARBA" id="ARBA00022801"/>
    </source>
</evidence>
<dbReference type="CDD" id="cd09274">
    <property type="entry name" value="RNase_HI_RT_Ty3"/>
    <property type="match status" value="1"/>
</dbReference>
<dbReference type="InterPro" id="IPR001995">
    <property type="entry name" value="Peptidase_A2_cat"/>
</dbReference>
<dbReference type="Gene3D" id="3.30.70.270">
    <property type="match status" value="1"/>
</dbReference>
<dbReference type="EMBL" id="KE125543">
    <property type="protein sequence ID" value="EPB67918.1"/>
    <property type="molecule type" value="Genomic_DNA"/>
</dbReference>
<evidence type="ECO:0000256" key="4">
    <source>
        <dbReference type="ARBA" id="ARBA00022722"/>
    </source>
</evidence>
<dbReference type="InterPro" id="IPR021109">
    <property type="entry name" value="Peptidase_aspartic_dom_sf"/>
</dbReference>
<keyword evidence="12" id="KW-1185">Reference proteome</keyword>
<dbReference type="Pfam" id="PF00078">
    <property type="entry name" value="RVT_1"/>
    <property type="match status" value="1"/>
</dbReference>